<reference evidence="3" key="1">
    <citation type="submission" date="2020-02" db="EMBL/GenBank/DDBJ databases">
        <authorList>
            <person name="Meier V. D."/>
        </authorList>
    </citation>
    <scope>NUCLEOTIDE SEQUENCE</scope>
    <source>
        <strain evidence="3">AVDCRST_MAG39</strain>
    </source>
</reference>
<feature type="transmembrane region" description="Helical" evidence="1">
    <location>
        <begin position="7"/>
        <end position="28"/>
    </location>
</feature>
<dbReference type="EMBL" id="CADCVW010000083">
    <property type="protein sequence ID" value="CAA9511924.1"/>
    <property type="molecule type" value="Genomic_DNA"/>
</dbReference>
<feature type="domain" description="Mce/MlaD" evidence="2">
    <location>
        <begin position="45"/>
        <end position="115"/>
    </location>
</feature>
<accession>A0A6J4T2W0</accession>
<evidence type="ECO:0000259" key="2">
    <source>
        <dbReference type="Pfam" id="PF02470"/>
    </source>
</evidence>
<keyword evidence="1" id="KW-0472">Membrane</keyword>
<dbReference type="PANTHER" id="PTHR36698">
    <property type="entry name" value="BLL5892 PROTEIN"/>
    <property type="match status" value="1"/>
</dbReference>
<evidence type="ECO:0000313" key="3">
    <source>
        <dbReference type="EMBL" id="CAA9511924.1"/>
    </source>
</evidence>
<dbReference type="PANTHER" id="PTHR36698:SF2">
    <property type="entry name" value="MCE_MLAD DOMAIN-CONTAINING PROTEIN"/>
    <property type="match status" value="1"/>
</dbReference>
<keyword evidence="1" id="KW-1133">Transmembrane helix</keyword>
<dbReference type="Pfam" id="PF02470">
    <property type="entry name" value="MlaD"/>
    <property type="match status" value="1"/>
</dbReference>
<evidence type="ECO:0000256" key="1">
    <source>
        <dbReference type="SAM" id="Phobius"/>
    </source>
</evidence>
<organism evidence="3">
    <name type="scientific">uncultured Sphingomonadaceae bacterium</name>
    <dbReference type="NCBI Taxonomy" id="169976"/>
    <lineage>
        <taxon>Bacteria</taxon>
        <taxon>Pseudomonadati</taxon>
        <taxon>Pseudomonadota</taxon>
        <taxon>Alphaproteobacteria</taxon>
        <taxon>Sphingomonadales</taxon>
        <taxon>Sphingomonadaceae</taxon>
        <taxon>environmental samples</taxon>
    </lineage>
</organism>
<proteinExistence type="predicted"/>
<dbReference type="InterPro" id="IPR003399">
    <property type="entry name" value="Mce/MlaD"/>
</dbReference>
<dbReference type="AlphaFoldDB" id="A0A6J4T2W0"/>
<protein>
    <submittedName>
        <fullName evidence="3">ABC-type transport system periplasmic component</fullName>
    </submittedName>
</protein>
<keyword evidence="1" id="KW-0812">Transmembrane</keyword>
<gene>
    <name evidence="3" type="ORF">AVDCRST_MAG39-2066</name>
</gene>
<sequence length="317" mass="33083">METRSNHLLVGGVVLALIALALGIAVWLSQVNEGGEKQYDVLFNQDVTGLARGSVVAYSGVPVGQVREIRLVPNNPQFVRVRIGVEENTPVVRGTEASIQSLGFTGVSQITLDGGTSGAPPLVRPGPFGVPVIPSRPGGINAILASAPELVERVSTLTERLTELLSARNQESIAGILGNTEVISGELAARSDEIAATLAEARIAVQQTGLAAEQFAQLANSSQRVLDAEGQPLVRDLRATVQAAQGSVAALDAAVADARPGLQAFSKQTIPEAGLLISDLRETAASLNTVAQRLETGGATAILGAPKLPNYRERKRK</sequence>
<name>A0A6J4T2W0_9SPHN</name>